<dbReference type="InterPro" id="IPR036291">
    <property type="entry name" value="NAD(P)-bd_dom_sf"/>
</dbReference>
<dbReference type="Gene3D" id="3.40.50.720">
    <property type="entry name" value="NAD(P)-binding Rossmann-like Domain"/>
    <property type="match status" value="1"/>
</dbReference>
<protein>
    <recommendedName>
        <fullName evidence="3">NAD(P)-binding domain-containing protein</fullName>
    </recommendedName>
</protein>
<proteinExistence type="predicted"/>
<sequence length="186" mass="20780">MKLYLLFILLNICQGFNLCVVGGNSGLGREIIFQGISANKKILALSNSSNKIQYPYRGGGLDIKSTNTFIESNNLKVDTYNNFNKYQFENIVFTLGGQPFSNDYSDQVTNDIISNIDSKLNGIILVSAYGAGESLKNSNIGIKIMNNLYLQDTYRAKNSQEKIINEYSKENNINTFILRPKALSYG</sequence>
<gene>
    <name evidence="1" type="ORF">ceV_364</name>
</gene>
<dbReference type="SUPFAM" id="SSF51735">
    <property type="entry name" value="NAD(P)-binding Rossmann-fold domains"/>
    <property type="match status" value="1"/>
</dbReference>
<keyword evidence="2" id="KW-1185">Reference proteome</keyword>
<name>A0A0N9QYW1_9VIRU</name>
<dbReference type="Proteomes" id="UP000203826">
    <property type="component" value="Segment"/>
</dbReference>
<reference evidence="1 2" key="1">
    <citation type="journal article" date="2015" name="Genome Announc.">
        <title>The 474-Kilobase-Pair Complete Genome Sequence of CeV-01B, a Virus Infecting Haptolina (Chrysochromulina) ericina (Prymnesiophyceae).</title>
        <authorList>
            <person name="Gallot-Lavallee L."/>
            <person name="Pagarete A."/>
            <person name="Legendre M."/>
            <person name="Santini S."/>
            <person name="Sandaa R.A."/>
            <person name="Himmelbauer H."/>
            <person name="Ogata H."/>
            <person name="Bratbak G."/>
            <person name="Claverie J.M."/>
        </authorList>
    </citation>
    <scope>NUCLEOTIDE SEQUENCE [LARGE SCALE GENOMIC DNA]</scope>
    <source>
        <strain evidence="1">CeV-01B</strain>
    </source>
</reference>
<evidence type="ECO:0000313" key="2">
    <source>
        <dbReference type="Proteomes" id="UP000203826"/>
    </source>
</evidence>
<accession>A0A0N9QYW1</accession>
<dbReference type="KEGG" id="vg:26049231"/>
<evidence type="ECO:0008006" key="3">
    <source>
        <dbReference type="Google" id="ProtNLM"/>
    </source>
</evidence>
<organism evidence="1 2">
    <name type="scientific">Chrysochromulina ericina virus CeV-01B</name>
    <dbReference type="NCBI Taxonomy" id="3070830"/>
    <lineage>
        <taxon>Viruses</taxon>
        <taxon>Varidnaviria</taxon>
        <taxon>Bamfordvirae</taxon>
        <taxon>Nucleocytoviricota</taxon>
        <taxon>Megaviricetes</taxon>
        <taxon>Imitervirales</taxon>
        <taxon>Mesomimiviridae</taxon>
        <taxon>Tethysvirus</taxon>
        <taxon>Tethysvirus raunefjordenense</taxon>
    </lineage>
</organism>
<evidence type="ECO:0000313" key="1">
    <source>
        <dbReference type="EMBL" id="ALH23270.1"/>
    </source>
</evidence>
<dbReference type="EMBL" id="KT820662">
    <property type="protein sequence ID" value="ALH23270.1"/>
    <property type="molecule type" value="Genomic_DNA"/>
</dbReference>